<keyword evidence="1" id="KW-0547">Nucleotide-binding</keyword>
<dbReference type="OrthoDB" id="66977at2759"/>
<dbReference type="GO" id="GO:0004386">
    <property type="term" value="F:helicase activity"/>
    <property type="evidence" value="ECO:0007669"/>
    <property type="project" value="TreeGrafter"/>
</dbReference>
<feature type="region of interest" description="Disordered" evidence="3">
    <location>
        <begin position="233"/>
        <end position="256"/>
    </location>
</feature>
<feature type="compositionally biased region" description="Polar residues" evidence="3">
    <location>
        <begin position="38"/>
        <end position="54"/>
    </location>
</feature>
<evidence type="ECO:0000256" key="2">
    <source>
        <dbReference type="ARBA" id="ARBA00022840"/>
    </source>
</evidence>
<dbReference type="SMART" id="SM00847">
    <property type="entry name" value="HA2"/>
    <property type="match status" value="1"/>
</dbReference>
<keyword evidence="2" id="KW-0067">ATP-binding</keyword>
<feature type="domain" description="Helicase C-terminal" evidence="5">
    <location>
        <begin position="378"/>
        <end position="555"/>
    </location>
</feature>
<evidence type="ECO:0000259" key="5">
    <source>
        <dbReference type="PROSITE" id="PS51194"/>
    </source>
</evidence>
<dbReference type="Pfam" id="PF00271">
    <property type="entry name" value="Helicase_C"/>
    <property type="match status" value="1"/>
</dbReference>
<evidence type="ECO:0000256" key="1">
    <source>
        <dbReference type="ARBA" id="ARBA00022741"/>
    </source>
</evidence>
<dbReference type="Gene3D" id="1.20.120.1080">
    <property type="match status" value="1"/>
</dbReference>
<proteinExistence type="predicted"/>
<accession>A0A0M0JH47</accession>
<dbReference type="Proteomes" id="UP000037460">
    <property type="component" value="Unassembled WGS sequence"/>
</dbReference>
<feature type="domain" description="Helicase ATP-binding" evidence="4">
    <location>
        <begin position="89"/>
        <end position="290"/>
    </location>
</feature>
<dbReference type="CDD" id="cd17917">
    <property type="entry name" value="DEXHc_RHA-like"/>
    <property type="match status" value="1"/>
</dbReference>
<dbReference type="InterPro" id="IPR001650">
    <property type="entry name" value="Helicase_C-like"/>
</dbReference>
<dbReference type="InterPro" id="IPR027417">
    <property type="entry name" value="P-loop_NTPase"/>
</dbReference>
<dbReference type="PANTHER" id="PTHR18934:SF267">
    <property type="entry name" value="ATP-DEPENDENT RNA HELICASE YLR419W-RELATED"/>
    <property type="match status" value="1"/>
</dbReference>
<dbReference type="PANTHER" id="PTHR18934">
    <property type="entry name" value="ATP-DEPENDENT RNA HELICASE"/>
    <property type="match status" value="1"/>
</dbReference>
<dbReference type="Pfam" id="PF00270">
    <property type="entry name" value="DEAD"/>
    <property type="match status" value="1"/>
</dbReference>
<sequence length="740" mass="80416">MSEAWAPPSRRVKLSPAKAKLVRSALDDLVHLGDKGVQSASEPLREQQQQQVRRNATPKRPPLPQLLKGGGPMARERAELPVYRSRSAILDALRKPVSLVEGQTGCGKSTQVAQYLLEDAARTKRPISIAFTQPRRISAVGVAERIAAERGERIGHGAVGYAVRGESRQSARGNALLVCTVGVLLRILEEDPSLARFDVVLVDEVHERSVENDLLLLALRRVLLRQRRQSEEAARRSRRAVNRTNAAKNATGTPTGTAPLPRLRLCLMSATLASDYFEAYFGQQLRLPVPRVRLQGRAYEVTTRYLEHALAETDHRVIPSAPWCIHSAAARRRAAQSDNPERVALMPQAKVAERFPTASPAVLDALRALDLTAINVDLILQLVRRFVSSKEAEGGGGVLVFLPGSGEIDEVMRVLIGVLASPDGPVRAEWVIPLHGALPPHEQVRVFQPAPAGVTKLVLATNVAETSITINDIALVIDTGRVKRVRYDASTRMTRLDDVCISDAEARQRRGRAGRVRAGLCYHLFPSDAVLVPATEPEVLRVSLEALVMTTKALRLPHKASDVLSSLPEPPPADAIAAAVRELTALQALDAAEQLTPLGRLLVQLPVEPRLAKLLVLGVAFGAVDETLTIAAALSLRSPFVIPLDAMEARRVAASKERFARGSQSDHLAALHAYQAYFYATPAGVGDRRAELAEARSLSPKVLGEMRALKADLIESLGEAKLLSRRMRSLGAVEARARAQ</sequence>
<dbReference type="PROSITE" id="PS51192">
    <property type="entry name" value="HELICASE_ATP_BIND_1"/>
    <property type="match status" value="1"/>
</dbReference>
<dbReference type="EMBL" id="JWZX01002929">
    <property type="protein sequence ID" value="KOO25795.1"/>
    <property type="molecule type" value="Genomic_DNA"/>
</dbReference>
<organism evidence="6 7">
    <name type="scientific">Chrysochromulina tobinii</name>
    <dbReference type="NCBI Taxonomy" id="1460289"/>
    <lineage>
        <taxon>Eukaryota</taxon>
        <taxon>Haptista</taxon>
        <taxon>Haptophyta</taxon>
        <taxon>Prymnesiophyceae</taxon>
        <taxon>Prymnesiales</taxon>
        <taxon>Chrysochromulinaceae</taxon>
        <taxon>Chrysochromulina</taxon>
    </lineage>
</organism>
<dbReference type="GO" id="GO:0003723">
    <property type="term" value="F:RNA binding"/>
    <property type="evidence" value="ECO:0007669"/>
    <property type="project" value="TreeGrafter"/>
</dbReference>
<dbReference type="AlphaFoldDB" id="A0A0M0JH47"/>
<dbReference type="Gene3D" id="3.40.50.300">
    <property type="entry name" value="P-loop containing nucleotide triphosphate hydrolases"/>
    <property type="match status" value="2"/>
</dbReference>
<keyword evidence="7" id="KW-1185">Reference proteome</keyword>
<dbReference type="Pfam" id="PF04408">
    <property type="entry name" value="WHD_HA2"/>
    <property type="match status" value="1"/>
</dbReference>
<evidence type="ECO:0000313" key="6">
    <source>
        <dbReference type="EMBL" id="KOO25795.1"/>
    </source>
</evidence>
<dbReference type="SMART" id="SM00487">
    <property type="entry name" value="DEXDc"/>
    <property type="match status" value="1"/>
</dbReference>
<evidence type="ECO:0000313" key="7">
    <source>
        <dbReference type="Proteomes" id="UP000037460"/>
    </source>
</evidence>
<feature type="compositionally biased region" description="Low complexity" evidence="3">
    <location>
        <begin position="244"/>
        <end position="256"/>
    </location>
</feature>
<gene>
    <name evidence="6" type="ORF">Ctob_007700</name>
</gene>
<dbReference type="CDD" id="cd18791">
    <property type="entry name" value="SF2_C_RHA"/>
    <property type="match status" value="1"/>
</dbReference>
<dbReference type="InterPro" id="IPR011545">
    <property type="entry name" value="DEAD/DEAH_box_helicase_dom"/>
</dbReference>
<dbReference type="PROSITE" id="PS51194">
    <property type="entry name" value="HELICASE_CTER"/>
    <property type="match status" value="1"/>
</dbReference>
<dbReference type="SUPFAM" id="SSF52540">
    <property type="entry name" value="P-loop containing nucleoside triphosphate hydrolases"/>
    <property type="match status" value="1"/>
</dbReference>
<dbReference type="InterPro" id="IPR007502">
    <property type="entry name" value="Helicase-assoc_dom"/>
</dbReference>
<feature type="region of interest" description="Disordered" evidence="3">
    <location>
        <begin position="33"/>
        <end position="71"/>
    </location>
</feature>
<dbReference type="GO" id="GO:0005524">
    <property type="term" value="F:ATP binding"/>
    <property type="evidence" value="ECO:0007669"/>
    <property type="project" value="UniProtKB-KW"/>
</dbReference>
<reference evidence="7" key="1">
    <citation type="journal article" date="2015" name="PLoS Genet.">
        <title>Genome Sequence and Transcriptome Analyses of Chrysochromulina tobin: Metabolic Tools for Enhanced Algal Fitness in the Prominent Order Prymnesiales (Haptophyceae).</title>
        <authorList>
            <person name="Hovde B.T."/>
            <person name="Deodato C.R."/>
            <person name="Hunsperger H.M."/>
            <person name="Ryken S.A."/>
            <person name="Yost W."/>
            <person name="Jha R.K."/>
            <person name="Patterson J."/>
            <person name="Monnat R.J. Jr."/>
            <person name="Barlow S.B."/>
            <person name="Starkenburg S.R."/>
            <person name="Cattolico R.A."/>
        </authorList>
    </citation>
    <scope>NUCLEOTIDE SEQUENCE</scope>
    <source>
        <strain evidence="7">CCMP291</strain>
    </source>
</reference>
<evidence type="ECO:0000259" key="4">
    <source>
        <dbReference type="PROSITE" id="PS51192"/>
    </source>
</evidence>
<dbReference type="InterPro" id="IPR048333">
    <property type="entry name" value="HA2_WH"/>
</dbReference>
<name>A0A0M0JH47_9EUKA</name>
<feature type="non-terminal residue" evidence="6">
    <location>
        <position position="740"/>
    </location>
</feature>
<dbReference type="Pfam" id="PF21010">
    <property type="entry name" value="HA2_C"/>
    <property type="match status" value="1"/>
</dbReference>
<dbReference type="SMART" id="SM00490">
    <property type="entry name" value="HELICc"/>
    <property type="match status" value="1"/>
</dbReference>
<dbReference type="InterPro" id="IPR014001">
    <property type="entry name" value="Helicase_ATP-bd"/>
</dbReference>
<comment type="caution">
    <text evidence="6">The sequence shown here is derived from an EMBL/GenBank/DDBJ whole genome shotgun (WGS) entry which is preliminary data.</text>
</comment>
<evidence type="ECO:0000256" key="3">
    <source>
        <dbReference type="SAM" id="MobiDB-lite"/>
    </source>
</evidence>
<protein>
    <submittedName>
        <fullName evidence="6">Uncharacterized protein</fullName>
    </submittedName>
</protein>